<keyword evidence="3" id="KW-1185">Reference proteome</keyword>
<sequence>MFQPLIEDARNMIARLHQSAEKGRDHVPSSVMMRYSEFQSWENAVQAVARLVFGEESPALERWHMLVNRRDALVTEAMRKDVKRGEFFGMIDYFHLAIGVLREFEAAYQHQLTVYERGPEPSPTVTTVNGTHNGASHTATNHAPSPELPLNRAEPRQRVARLGANEWEVLITVNDHAYDWLSDVVAARDASGLIAPEAIAHLAATIIERVAAQSRRPS</sequence>
<accession>A0A0P9FBP0</accession>
<evidence type="ECO:0000256" key="1">
    <source>
        <dbReference type="SAM" id="MobiDB-lite"/>
    </source>
</evidence>
<dbReference type="AlphaFoldDB" id="A0A0P9FBP0"/>
<comment type="caution">
    <text evidence="2">The sequence shown here is derived from an EMBL/GenBank/DDBJ whole genome shotgun (WGS) entry which is preliminary data.</text>
</comment>
<proteinExistence type="predicted"/>
<gene>
    <name evidence="2" type="ORF">SE17_05700</name>
</gene>
<dbReference type="EMBL" id="LJCR01000111">
    <property type="protein sequence ID" value="KPV54112.1"/>
    <property type="molecule type" value="Genomic_DNA"/>
</dbReference>
<feature type="compositionally biased region" description="Polar residues" evidence="1">
    <location>
        <begin position="131"/>
        <end position="143"/>
    </location>
</feature>
<name>A0A0P9FBP0_9CHLR</name>
<reference evidence="2 3" key="1">
    <citation type="submission" date="2015-09" db="EMBL/GenBank/DDBJ databases">
        <title>Draft genome sequence of Kouleothrix aurantiaca JCM 19913.</title>
        <authorList>
            <person name="Hemp J."/>
        </authorList>
    </citation>
    <scope>NUCLEOTIDE SEQUENCE [LARGE SCALE GENOMIC DNA]</scope>
    <source>
        <strain evidence="2 3">COM-B</strain>
    </source>
</reference>
<evidence type="ECO:0000313" key="3">
    <source>
        <dbReference type="Proteomes" id="UP000050509"/>
    </source>
</evidence>
<evidence type="ECO:0000313" key="2">
    <source>
        <dbReference type="EMBL" id="KPV54112.1"/>
    </source>
</evidence>
<dbReference type="Proteomes" id="UP000050509">
    <property type="component" value="Unassembled WGS sequence"/>
</dbReference>
<organism evidence="2 3">
    <name type="scientific">Kouleothrix aurantiaca</name>
    <dbReference type="NCBI Taxonomy" id="186479"/>
    <lineage>
        <taxon>Bacteria</taxon>
        <taxon>Bacillati</taxon>
        <taxon>Chloroflexota</taxon>
        <taxon>Chloroflexia</taxon>
        <taxon>Chloroflexales</taxon>
        <taxon>Roseiflexineae</taxon>
        <taxon>Roseiflexaceae</taxon>
        <taxon>Kouleothrix</taxon>
    </lineage>
</organism>
<protein>
    <submittedName>
        <fullName evidence="2">Uncharacterized protein</fullName>
    </submittedName>
</protein>
<feature type="region of interest" description="Disordered" evidence="1">
    <location>
        <begin position="131"/>
        <end position="150"/>
    </location>
</feature>